<protein>
    <recommendedName>
        <fullName evidence="1">Methyltransferase small domain-containing protein</fullName>
    </recommendedName>
</protein>
<dbReference type="SUPFAM" id="SSF53335">
    <property type="entry name" value="S-adenosyl-L-methionine-dependent methyltransferases"/>
    <property type="match status" value="1"/>
</dbReference>
<proteinExistence type="predicted"/>
<sequence length="264" mass="29639">MAMDEKWSKGMDVELKPGERIDMLYQDQVHIIQSKDVFSFSLDAVLLANFANPRKNGRGLTVDLGSGNGAIPLFMAHKVQGQIVGVEIQPELAEMARRSVAMNQLEDKITIKNEDMRDIFSDIRPGSADTVVSNPPYFAVDSEKTVMKEDEHYAIARHEIKADLTLVTKTANKLLKNKAHFYMVHRPDRLFEILDALRAAHLSPKKLQFVYPKPNSEANIVLIDAIKDGDGTGARILPPIITHNPDGSYRQEILDIYEGKNQDD</sequence>
<dbReference type="GO" id="GO:0032259">
    <property type="term" value="P:methylation"/>
    <property type="evidence" value="ECO:0007669"/>
    <property type="project" value="InterPro"/>
</dbReference>
<evidence type="ECO:0000313" key="2">
    <source>
        <dbReference type="EMBL" id="KRN47090.1"/>
    </source>
</evidence>
<dbReference type="Proteomes" id="UP000051992">
    <property type="component" value="Unassembled WGS sequence"/>
</dbReference>
<gene>
    <name evidence="2" type="ORF">IV50_GL000360</name>
</gene>
<keyword evidence="3" id="KW-1185">Reference proteome</keyword>
<feature type="domain" description="Methyltransferase small" evidence="1">
    <location>
        <begin position="44"/>
        <end position="148"/>
    </location>
</feature>
<dbReference type="InterPro" id="IPR007848">
    <property type="entry name" value="Small_mtfrase_dom"/>
</dbReference>
<dbReference type="EMBL" id="JQBM01000001">
    <property type="protein sequence ID" value="KRN47090.1"/>
    <property type="molecule type" value="Genomic_DNA"/>
</dbReference>
<dbReference type="InterPro" id="IPR029063">
    <property type="entry name" value="SAM-dependent_MTases_sf"/>
</dbReference>
<dbReference type="PANTHER" id="PTHR47739:SF1">
    <property type="entry name" value="TRNA1(VAL) (ADENINE(37)-N6)-METHYLTRANSFERASE"/>
    <property type="match status" value="1"/>
</dbReference>
<dbReference type="PANTHER" id="PTHR47739">
    <property type="entry name" value="TRNA1(VAL) (ADENINE(37)-N6)-METHYLTRANSFERASE"/>
    <property type="match status" value="1"/>
</dbReference>
<name>A0A0R2H2P8_WEIVI</name>
<dbReference type="Pfam" id="PF05175">
    <property type="entry name" value="MTS"/>
    <property type="match status" value="1"/>
</dbReference>
<dbReference type="InterPro" id="IPR050210">
    <property type="entry name" value="tRNA_Adenine-N(6)_MTase"/>
</dbReference>
<dbReference type="InterPro" id="IPR002052">
    <property type="entry name" value="DNA_methylase_N6_adenine_CS"/>
</dbReference>
<dbReference type="PROSITE" id="PS00092">
    <property type="entry name" value="N6_MTASE"/>
    <property type="match status" value="1"/>
</dbReference>
<evidence type="ECO:0000259" key="1">
    <source>
        <dbReference type="Pfam" id="PF05175"/>
    </source>
</evidence>
<evidence type="ECO:0000313" key="3">
    <source>
        <dbReference type="Proteomes" id="UP000051992"/>
    </source>
</evidence>
<dbReference type="AlphaFoldDB" id="A0A0R2H2P8"/>
<dbReference type="PATRIC" id="fig|1629.5.peg.364"/>
<reference evidence="2 3" key="1">
    <citation type="journal article" date="2015" name="Genome Announc.">
        <title>Expanding the biotechnology potential of lactobacilli through comparative genomics of 213 strains and associated genera.</title>
        <authorList>
            <person name="Sun Z."/>
            <person name="Harris H.M."/>
            <person name="McCann A."/>
            <person name="Guo C."/>
            <person name="Argimon S."/>
            <person name="Zhang W."/>
            <person name="Yang X."/>
            <person name="Jeffery I.B."/>
            <person name="Cooney J.C."/>
            <person name="Kagawa T.F."/>
            <person name="Liu W."/>
            <person name="Song Y."/>
            <person name="Salvetti E."/>
            <person name="Wrobel A."/>
            <person name="Rasinkangas P."/>
            <person name="Parkhill J."/>
            <person name="Rea M.C."/>
            <person name="O'Sullivan O."/>
            <person name="Ritari J."/>
            <person name="Douillard F.P."/>
            <person name="Paul Ross R."/>
            <person name="Yang R."/>
            <person name="Briner A.E."/>
            <person name="Felis G.E."/>
            <person name="de Vos W.M."/>
            <person name="Barrangou R."/>
            <person name="Klaenhammer T.R."/>
            <person name="Caufield P.W."/>
            <person name="Cui Y."/>
            <person name="Zhang H."/>
            <person name="O'Toole P.W."/>
        </authorList>
    </citation>
    <scope>NUCLEOTIDE SEQUENCE [LARGE SCALE GENOMIC DNA]</scope>
    <source>
        <strain evidence="2 3">DSM 20410</strain>
    </source>
</reference>
<dbReference type="GO" id="GO:0008757">
    <property type="term" value="F:S-adenosylmethionine-dependent methyltransferase activity"/>
    <property type="evidence" value="ECO:0007669"/>
    <property type="project" value="UniProtKB-ARBA"/>
</dbReference>
<dbReference type="GO" id="GO:0003676">
    <property type="term" value="F:nucleic acid binding"/>
    <property type="evidence" value="ECO:0007669"/>
    <property type="project" value="InterPro"/>
</dbReference>
<dbReference type="GO" id="GO:0008170">
    <property type="term" value="F:N-methyltransferase activity"/>
    <property type="evidence" value="ECO:0007669"/>
    <property type="project" value="UniProtKB-ARBA"/>
</dbReference>
<comment type="caution">
    <text evidence="2">The sequence shown here is derived from an EMBL/GenBank/DDBJ whole genome shotgun (WGS) entry which is preliminary data.</text>
</comment>
<dbReference type="CDD" id="cd02440">
    <property type="entry name" value="AdoMet_MTases"/>
    <property type="match status" value="1"/>
</dbReference>
<accession>A0A0R2H2P8</accession>
<organism evidence="2 3">
    <name type="scientific">Weissella viridescens</name>
    <name type="common">Lactobacillus viridescens</name>
    <dbReference type="NCBI Taxonomy" id="1629"/>
    <lineage>
        <taxon>Bacteria</taxon>
        <taxon>Bacillati</taxon>
        <taxon>Bacillota</taxon>
        <taxon>Bacilli</taxon>
        <taxon>Lactobacillales</taxon>
        <taxon>Lactobacillaceae</taxon>
        <taxon>Weissella</taxon>
    </lineage>
</organism>
<dbReference type="Gene3D" id="3.40.50.150">
    <property type="entry name" value="Vaccinia Virus protein VP39"/>
    <property type="match status" value="1"/>
</dbReference>